<dbReference type="InterPro" id="IPR041426">
    <property type="entry name" value="Mos1_HTH"/>
</dbReference>
<proteinExistence type="predicted"/>
<sequence>MFPFLPQRALRSNVFSPPYTSHVPNTTPGSTPSPPLPPRRLQLSTAAMWSTSRHHGVAGLIAEVHRLLVEAYNKAALSEKTCREWFQKFENGDFDVEATDRSERPKIYEDAELEDLLEEDSSQIQKKLALTLEVTQKAVSRRLKSLGMIHKQDIAPSDYHLFRSMAHALSEQLFTSYEDTKNSIDSWIASRDKEFFRLGIRTLPKKWKKVVASDGKYFY</sequence>
<gene>
    <name evidence="3" type="ORF">EVAR_3467_1</name>
</gene>
<accession>A0A4C1ST76</accession>
<evidence type="ECO:0000313" key="3">
    <source>
        <dbReference type="EMBL" id="GBP05155.1"/>
    </source>
</evidence>
<name>A0A4C1ST76_EUMVA</name>
<dbReference type="Proteomes" id="UP000299102">
    <property type="component" value="Unassembled WGS sequence"/>
</dbReference>
<dbReference type="InterPro" id="IPR052709">
    <property type="entry name" value="Transposase-MT_Hybrid"/>
</dbReference>
<dbReference type="Pfam" id="PF17906">
    <property type="entry name" value="HTH_48"/>
    <property type="match status" value="1"/>
</dbReference>
<feature type="domain" description="Mos1 transposase HTH" evidence="2">
    <location>
        <begin position="61"/>
        <end position="93"/>
    </location>
</feature>
<organism evidence="3 4">
    <name type="scientific">Eumeta variegata</name>
    <name type="common">Bagworm moth</name>
    <name type="synonym">Eumeta japonica</name>
    <dbReference type="NCBI Taxonomy" id="151549"/>
    <lineage>
        <taxon>Eukaryota</taxon>
        <taxon>Metazoa</taxon>
        <taxon>Ecdysozoa</taxon>
        <taxon>Arthropoda</taxon>
        <taxon>Hexapoda</taxon>
        <taxon>Insecta</taxon>
        <taxon>Pterygota</taxon>
        <taxon>Neoptera</taxon>
        <taxon>Endopterygota</taxon>
        <taxon>Lepidoptera</taxon>
        <taxon>Glossata</taxon>
        <taxon>Ditrysia</taxon>
        <taxon>Tineoidea</taxon>
        <taxon>Psychidae</taxon>
        <taxon>Oiketicinae</taxon>
        <taxon>Eumeta</taxon>
    </lineage>
</organism>
<dbReference type="PANTHER" id="PTHR46060">
    <property type="entry name" value="MARINER MOS1 TRANSPOSASE-LIKE PROTEIN"/>
    <property type="match status" value="1"/>
</dbReference>
<comment type="caution">
    <text evidence="3">The sequence shown here is derived from an EMBL/GenBank/DDBJ whole genome shotgun (WGS) entry which is preliminary data.</text>
</comment>
<keyword evidence="4" id="KW-1185">Reference proteome</keyword>
<dbReference type="AlphaFoldDB" id="A0A4C1ST76"/>
<dbReference type="Gene3D" id="3.30.420.10">
    <property type="entry name" value="Ribonuclease H-like superfamily/Ribonuclease H"/>
    <property type="match status" value="1"/>
</dbReference>
<evidence type="ECO:0000256" key="1">
    <source>
        <dbReference type="SAM" id="MobiDB-lite"/>
    </source>
</evidence>
<dbReference type="Gene3D" id="1.10.10.10">
    <property type="entry name" value="Winged helix-like DNA-binding domain superfamily/Winged helix DNA-binding domain"/>
    <property type="match status" value="1"/>
</dbReference>
<feature type="region of interest" description="Disordered" evidence="1">
    <location>
        <begin position="15"/>
        <end position="37"/>
    </location>
</feature>
<dbReference type="STRING" id="151549.A0A4C1ST76"/>
<evidence type="ECO:0000313" key="4">
    <source>
        <dbReference type="Proteomes" id="UP000299102"/>
    </source>
</evidence>
<dbReference type="GO" id="GO:0003676">
    <property type="term" value="F:nucleic acid binding"/>
    <property type="evidence" value="ECO:0007669"/>
    <property type="project" value="InterPro"/>
</dbReference>
<reference evidence="3 4" key="1">
    <citation type="journal article" date="2019" name="Commun. Biol.">
        <title>The bagworm genome reveals a unique fibroin gene that provides high tensile strength.</title>
        <authorList>
            <person name="Kono N."/>
            <person name="Nakamura H."/>
            <person name="Ohtoshi R."/>
            <person name="Tomita M."/>
            <person name="Numata K."/>
            <person name="Arakawa K."/>
        </authorList>
    </citation>
    <scope>NUCLEOTIDE SEQUENCE [LARGE SCALE GENOMIC DNA]</scope>
</reference>
<dbReference type="Gene3D" id="1.10.10.1450">
    <property type="match status" value="1"/>
</dbReference>
<dbReference type="PANTHER" id="PTHR46060:SF1">
    <property type="entry name" value="MARINER MOS1 TRANSPOSASE-LIKE PROTEIN"/>
    <property type="match status" value="1"/>
</dbReference>
<protein>
    <submittedName>
        <fullName evidence="3">Mariner Mos1 transposase</fullName>
    </submittedName>
</protein>
<evidence type="ECO:0000259" key="2">
    <source>
        <dbReference type="Pfam" id="PF17906"/>
    </source>
</evidence>
<dbReference type="InterPro" id="IPR036388">
    <property type="entry name" value="WH-like_DNA-bd_sf"/>
</dbReference>
<dbReference type="InterPro" id="IPR036397">
    <property type="entry name" value="RNaseH_sf"/>
</dbReference>
<dbReference type="OrthoDB" id="161570at2759"/>
<dbReference type="EMBL" id="BGZK01000016">
    <property type="protein sequence ID" value="GBP05155.1"/>
    <property type="molecule type" value="Genomic_DNA"/>
</dbReference>